<dbReference type="EMBL" id="WJXZ01000006">
    <property type="protein sequence ID" value="MRS61722.1"/>
    <property type="molecule type" value="Genomic_DNA"/>
</dbReference>
<name>A0A7K0EJ08_9BACT</name>
<dbReference type="InterPro" id="IPR000357">
    <property type="entry name" value="HEAT"/>
</dbReference>
<keyword evidence="4" id="KW-1185">Reference proteome</keyword>
<dbReference type="InterPro" id="IPR055557">
    <property type="entry name" value="DUF7133"/>
</dbReference>
<dbReference type="NCBIfam" id="TIGR02604">
    <property type="entry name" value="Piru_Ver_Nterm"/>
    <property type="match status" value="1"/>
</dbReference>
<comment type="caution">
    <text evidence="3">The sequence shown here is derived from an EMBL/GenBank/DDBJ whole genome shotgun (WGS) entry which is preliminary data.</text>
</comment>
<reference evidence="3 4" key="1">
    <citation type="journal article" date="2018" name="Antonie Van Leeuwenhoek">
        <title>Larkinella terrae sp. nov., isolated from soil on Jeju Island, South Korea.</title>
        <authorList>
            <person name="Ten L.N."/>
            <person name="Jeon J."/>
            <person name="Park S.J."/>
            <person name="Park S."/>
            <person name="Lee S.Y."/>
            <person name="Kim M.K."/>
            <person name="Jung H.Y."/>
        </authorList>
    </citation>
    <scope>NUCLEOTIDE SEQUENCE [LARGE SCALE GENOMIC DNA]</scope>
    <source>
        <strain evidence="3 4">KCTC 52001</strain>
    </source>
</reference>
<feature type="domain" description="DUF7133" evidence="2">
    <location>
        <begin position="35"/>
        <end position="434"/>
    </location>
</feature>
<dbReference type="RefSeq" id="WP_154175115.1">
    <property type="nucleotide sequence ID" value="NZ_WJXZ01000006.1"/>
</dbReference>
<dbReference type="Pfam" id="PF02985">
    <property type="entry name" value="HEAT"/>
    <property type="match status" value="1"/>
</dbReference>
<dbReference type="Proteomes" id="UP000441754">
    <property type="component" value="Unassembled WGS sequence"/>
</dbReference>
<dbReference type="Gene3D" id="2.120.10.30">
    <property type="entry name" value="TolB, C-terminal domain"/>
    <property type="match status" value="1"/>
</dbReference>
<dbReference type="AlphaFoldDB" id="A0A7K0EJ08"/>
<dbReference type="SUPFAM" id="SSF50952">
    <property type="entry name" value="Soluble quinoprotein glucose dehydrogenase"/>
    <property type="match status" value="1"/>
</dbReference>
<gene>
    <name evidence="3" type="ORF">GJJ30_10530</name>
</gene>
<dbReference type="InterPro" id="IPR011989">
    <property type="entry name" value="ARM-like"/>
</dbReference>
<dbReference type="InterPro" id="IPR016024">
    <property type="entry name" value="ARM-type_fold"/>
</dbReference>
<dbReference type="InterPro" id="IPR013428">
    <property type="entry name" value="Membrane-bound_put_N"/>
</dbReference>
<evidence type="ECO:0000313" key="4">
    <source>
        <dbReference type="Proteomes" id="UP000441754"/>
    </source>
</evidence>
<evidence type="ECO:0000259" key="2">
    <source>
        <dbReference type="Pfam" id="PF23500"/>
    </source>
</evidence>
<dbReference type="PANTHER" id="PTHR33546">
    <property type="entry name" value="LARGE, MULTIFUNCTIONAL SECRETED PROTEIN-RELATED"/>
    <property type="match status" value="1"/>
</dbReference>
<dbReference type="OrthoDB" id="9808161at2"/>
<dbReference type="InterPro" id="IPR011042">
    <property type="entry name" value="6-blade_b-propeller_TolB-like"/>
</dbReference>
<dbReference type="InterPro" id="IPR011041">
    <property type="entry name" value="Quinoprot_gluc/sorb_DH_b-prop"/>
</dbReference>
<evidence type="ECO:0000313" key="3">
    <source>
        <dbReference type="EMBL" id="MRS61722.1"/>
    </source>
</evidence>
<sequence>MNECSPNRLLSIACLLSFALCFSCSTERYSDPLTPEESLKKFQIREGFKIEIFAAEPIIADPVDLAFDEQGRAFVVEMGDYPGKPEAGKGKGRIRMLEDTNSDGRMDRSVVFADSIADATSVLPWEGGLIVAAAPDILFLKDTTGDNRADVREVLFSGFFANNSEAQITSLRYGIDNWIYANNNGQEGQIRFNRKPNAPALTVNGGDFRFRLDRGLFEVESGSGQFGLAIDDWGHRFFTQNTLHIQQAPIAGRYLRRNPHFSAPKSSVNISDHDLEMFQETPPPYWRKERTDRRQKQYAEAKLDRKEYAEDHFTGSSGGHFYDGDAFPSAYYGSVFTGDVAGNLVHRDVLTPSADSPIFVAKRAEGETDREFLASTDPWFRPDNVTTGPDGALYVVDFYRQHIETPVSIPDDLKADMDFLNGNDKGRIYRILPTDSKNRPAASPNLRTRNSAELVELLGHPNRWWRLQSQRLLLERQDRSVIPQLSKMVSEHRDPRIRLHALYTLEGLNALNIGLVRLALQDAQPGVREHGLILAERFPDLLPQLLKMTNDSSSQVALQACLSLGQFTSPAVVSTLAEVVRKHGENNWFRTAVLSSSAGSSPELLNLLVNQKTIFSDTTSGKKAFLADFSKVIGRRNRPAEISHLLNLLTSPAQRKESWQVAGLTGLAEGFAKAEPQKGANPEVSRAIQNLEKTVQSEEVKKAIQAVRDALAKPVSS</sequence>
<accession>A0A7K0EJ08</accession>
<evidence type="ECO:0000256" key="1">
    <source>
        <dbReference type="ARBA" id="ARBA00022737"/>
    </source>
</evidence>
<proteinExistence type="predicted"/>
<organism evidence="3 4">
    <name type="scientific">Larkinella terrae</name>
    <dbReference type="NCBI Taxonomy" id="2025311"/>
    <lineage>
        <taxon>Bacteria</taxon>
        <taxon>Pseudomonadati</taxon>
        <taxon>Bacteroidota</taxon>
        <taxon>Cytophagia</taxon>
        <taxon>Cytophagales</taxon>
        <taxon>Spirosomataceae</taxon>
        <taxon>Larkinella</taxon>
    </lineage>
</organism>
<keyword evidence="1" id="KW-0677">Repeat</keyword>
<dbReference type="PANTHER" id="PTHR33546:SF1">
    <property type="entry name" value="LARGE, MULTIFUNCTIONAL SECRETED PROTEIN"/>
    <property type="match status" value="1"/>
</dbReference>
<dbReference type="SUPFAM" id="SSF48371">
    <property type="entry name" value="ARM repeat"/>
    <property type="match status" value="1"/>
</dbReference>
<dbReference type="Pfam" id="PF23500">
    <property type="entry name" value="DUF7133"/>
    <property type="match status" value="1"/>
</dbReference>
<dbReference type="Gene3D" id="1.25.10.10">
    <property type="entry name" value="Leucine-rich Repeat Variant"/>
    <property type="match status" value="1"/>
</dbReference>
<protein>
    <submittedName>
        <fullName evidence="3">Dehydrogenase</fullName>
    </submittedName>
</protein>